<dbReference type="Pfam" id="PF00664">
    <property type="entry name" value="ABC_membrane"/>
    <property type="match status" value="1"/>
</dbReference>
<evidence type="ECO:0000256" key="5">
    <source>
        <dbReference type="ARBA" id="ARBA00022692"/>
    </source>
</evidence>
<feature type="transmembrane region" description="Helical" evidence="11">
    <location>
        <begin position="40"/>
        <end position="60"/>
    </location>
</feature>
<evidence type="ECO:0000256" key="8">
    <source>
        <dbReference type="ARBA" id="ARBA00022989"/>
    </source>
</evidence>
<dbReference type="SUPFAM" id="SSF52540">
    <property type="entry name" value="P-loop containing nucleoside triphosphate hydrolases"/>
    <property type="match status" value="1"/>
</dbReference>
<dbReference type="SMART" id="SM00382">
    <property type="entry name" value="AAA"/>
    <property type="match status" value="1"/>
</dbReference>
<keyword evidence="15" id="KW-1185">Reference proteome</keyword>
<dbReference type="InterPro" id="IPR003593">
    <property type="entry name" value="AAA+_ATPase"/>
</dbReference>
<evidence type="ECO:0000256" key="6">
    <source>
        <dbReference type="ARBA" id="ARBA00022741"/>
    </source>
</evidence>
<dbReference type="GO" id="GO:0005886">
    <property type="term" value="C:plasma membrane"/>
    <property type="evidence" value="ECO:0007669"/>
    <property type="project" value="UniProtKB-SubCell"/>
</dbReference>
<dbReference type="InterPro" id="IPR017871">
    <property type="entry name" value="ABC_transporter-like_CS"/>
</dbReference>
<dbReference type="AlphaFoldDB" id="A0A931CRB5"/>
<keyword evidence="8 11" id="KW-1133">Transmembrane helix</keyword>
<feature type="domain" description="ABC transmembrane type-1" evidence="13">
    <location>
        <begin position="45"/>
        <end position="330"/>
    </location>
</feature>
<evidence type="ECO:0000256" key="4">
    <source>
        <dbReference type="ARBA" id="ARBA00022519"/>
    </source>
</evidence>
<evidence type="ECO:0000313" key="14">
    <source>
        <dbReference type="EMBL" id="MBG0739561.1"/>
    </source>
</evidence>
<dbReference type="SUPFAM" id="SSF90123">
    <property type="entry name" value="ABC transporter transmembrane region"/>
    <property type="match status" value="1"/>
</dbReference>
<dbReference type="Gene3D" id="3.40.50.300">
    <property type="entry name" value="P-loop containing nucleotide triphosphate hydrolases"/>
    <property type="match status" value="1"/>
</dbReference>
<evidence type="ECO:0000256" key="10">
    <source>
        <dbReference type="ARBA" id="ARBA00023455"/>
    </source>
</evidence>
<dbReference type="InterPro" id="IPR039421">
    <property type="entry name" value="Type_1_exporter"/>
</dbReference>
<keyword evidence="5 11" id="KW-0812">Transmembrane</keyword>
<reference evidence="14 15" key="1">
    <citation type="submission" date="2020-11" db="EMBL/GenBank/DDBJ databases">
        <title>Arthrobacter antarcticus sp. nov., isolated from Antarctic Soil.</title>
        <authorList>
            <person name="Li J."/>
        </authorList>
    </citation>
    <scope>NUCLEOTIDE SEQUENCE [LARGE SCALE GENOMIC DNA]</scope>
    <source>
        <strain evidence="14 15">Z1-20</strain>
    </source>
</reference>
<dbReference type="PROSITE" id="PS50929">
    <property type="entry name" value="ABC_TM1F"/>
    <property type="match status" value="1"/>
</dbReference>
<dbReference type="FunFam" id="3.40.50.300:FF:000221">
    <property type="entry name" value="Multidrug ABC transporter ATP-binding protein"/>
    <property type="match status" value="1"/>
</dbReference>
<dbReference type="InterPro" id="IPR027417">
    <property type="entry name" value="P-loop_NTPase"/>
</dbReference>
<evidence type="ECO:0000256" key="9">
    <source>
        <dbReference type="ARBA" id="ARBA00023136"/>
    </source>
</evidence>
<gene>
    <name evidence="14" type="ORF">IV500_09205</name>
</gene>
<feature type="transmembrane region" description="Helical" evidence="11">
    <location>
        <begin position="269"/>
        <end position="293"/>
    </location>
</feature>
<evidence type="ECO:0000259" key="13">
    <source>
        <dbReference type="PROSITE" id="PS50929"/>
    </source>
</evidence>
<protein>
    <submittedName>
        <fullName evidence="14">ABC transporter ATP-binding protein</fullName>
    </submittedName>
</protein>
<dbReference type="InterPro" id="IPR011527">
    <property type="entry name" value="ABC1_TM_dom"/>
</dbReference>
<keyword evidence="4" id="KW-0997">Cell inner membrane</keyword>
<comment type="caution">
    <text evidence="14">The sequence shown here is derived from an EMBL/GenBank/DDBJ whole genome shotgun (WGS) entry which is preliminary data.</text>
</comment>
<dbReference type="Gene3D" id="1.20.1560.10">
    <property type="entry name" value="ABC transporter type 1, transmembrane domain"/>
    <property type="match status" value="1"/>
</dbReference>
<keyword evidence="9 11" id="KW-0472">Membrane</keyword>
<dbReference type="Pfam" id="PF00005">
    <property type="entry name" value="ABC_tran"/>
    <property type="match status" value="1"/>
</dbReference>
<comment type="subcellular location">
    <subcellularLocation>
        <location evidence="1">Cell inner membrane</location>
        <topology evidence="1">Multi-pass membrane protein</topology>
    </subcellularLocation>
</comment>
<keyword evidence="2" id="KW-0813">Transport</keyword>
<comment type="similarity">
    <text evidence="10">Belongs to the ABC transporter superfamily. Siderophore-Fe(3+) uptake transporter (SIUT) (TC 3.A.1.21) family.</text>
</comment>
<feature type="transmembrane region" description="Helical" evidence="11">
    <location>
        <begin position="80"/>
        <end position="101"/>
    </location>
</feature>
<keyword evidence="3" id="KW-1003">Cell membrane</keyword>
<dbReference type="InterPro" id="IPR003439">
    <property type="entry name" value="ABC_transporter-like_ATP-bd"/>
</dbReference>
<evidence type="ECO:0000256" key="1">
    <source>
        <dbReference type="ARBA" id="ARBA00004429"/>
    </source>
</evidence>
<dbReference type="GO" id="GO:0005524">
    <property type="term" value="F:ATP binding"/>
    <property type="evidence" value="ECO:0007669"/>
    <property type="project" value="UniProtKB-KW"/>
</dbReference>
<dbReference type="PANTHER" id="PTHR43394">
    <property type="entry name" value="ATP-DEPENDENT PERMEASE MDL1, MITOCHONDRIAL"/>
    <property type="match status" value="1"/>
</dbReference>
<accession>A0A931CRB5</accession>
<dbReference type="InterPro" id="IPR036640">
    <property type="entry name" value="ABC1_TM_sf"/>
</dbReference>
<dbReference type="PROSITE" id="PS00211">
    <property type="entry name" value="ABC_TRANSPORTER_1"/>
    <property type="match status" value="1"/>
</dbReference>
<dbReference type="PANTHER" id="PTHR43394:SF1">
    <property type="entry name" value="ATP-BINDING CASSETTE SUB-FAMILY B MEMBER 10, MITOCHONDRIAL"/>
    <property type="match status" value="1"/>
</dbReference>
<evidence type="ECO:0000256" key="11">
    <source>
        <dbReference type="SAM" id="Phobius"/>
    </source>
</evidence>
<keyword evidence="6" id="KW-0547">Nucleotide-binding</keyword>
<dbReference type="PROSITE" id="PS50893">
    <property type="entry name" value="ABC_TRANSPORTER_2"/>
    <property type="match status" value="1"/>
</dbReference>
<organism evidence="14 15">
    <name type="scientific">Arthrobacter terrae</name>
    <dbReference type="NCBI Taxonomy" id="2935737"/>
    <lineage>
        <taxon>Bacteria</taxon>
        <taxon>Bacillati</taxon>
        <taxon>Actinomycetota</taxon>
        <taxon>Actinomycetes</taxon>
        <taxon>Micrococcales</taxon>
        <taxon>Micrococcaceae</taxon>
        <taxon>Arthrobacter</taxon>
    </lineage>
</organism>
<dbReference type="GO" id="GO:0015421">
    <property type="term" value="F:ABC-type oligopeptide transporter activity"/>
    <property type="evidence" value="ECO:0007669"/>
    <property type="project" value="TreeGrafter"/>
</dbReference>
<evidence type="ECO:0000256" key="3">
    <source>
        <dbReference type="ARBA" id="ARBA00022475"/>
    </source>
</evidence>
<dbReference type="GO" id="GO:0016887">
    <property type="term" value="F:ATP hydrolysis activity"/>
    <property type="evidence" value="ECO:0007669"/>
    <property type="project" value="InterPro"/>
</dbReference>
<dbReference type="EMBL" id="JADNYM010000010">
    <property type="protein sequence ID" value="MBG0739561.1"/>
    <property type="molecule type" value="Genomic_DNA"/>
</dbReference>
<proteinExistence type="inferred from homology"/>
<feature type="domain" description="ABC transporter" evidence="12">
    <location>
        <begin position="366"/>
        <end position="604"/>
    </location>
</feature>
<dbReference type="GO" id="GO:0090374">
    <property type="term" value="P:oligopeptide export from mitochondrion"/>
    <property type="evidence" value="ECO:0007669"/>
    <property type="project" value="TreeGrafter"/>
</dbReference>
<evidence type="ECO:0000256" key="2">
    <source>
        <dbReference type="ARBA" id="ARBA00022448"/>
    </source>
</evidence>
<dbReference type="RefSeq" id="WP_196396513.1">
    <property type="nucleotide sequence ID" value="NZ_JADNYM010000010.1"/>
</dbReference>
<evidence type="ECO:0000313" key="15">
    <source>
        <dbReference type="Proteomes" id="UP000655366"/>
    </source>
</evidence>
<dbReference type="CDD" id="cd18550">
    <property type="entry name" value="ABC_6TM_exporter_like"/>
    <property type="match status" value="1"/>
</dbReference>
<evidence type="ECO:0000259" key="12">
    <source>
        <dbReference type="PROSITE" id="PS50893"/>
    </source>
</evidence>
<evidence type="ECO:0000256" key="7">
    <source>
        <dbReference type="ARBA" id="ARBA00022840"/>
    </source>
</evidence>
<name>A0A931CRB5_9MICC</name>
<feature type="transmembrane region" description="Helical" evidence="11">
    <location>
        <begin position="174"/>
        <end position="198"/>
    </location>
</feature>
<sequence length="616" mass="66483">MAGGGRGGRLLSGPGDLNSPEIGQLGRRIWGLLTDYRGKLAGTSVLVVLGSSLGVAVPLLTQRAFDEALFPHDGGVRLPLLAQLVALMVLLSILVSALNVWRTYLTTSVGNNVMADVRSRLFSHLQKMELAFFTRTKTGVIQSRLANDVGGVASVLTNTVPSILANTVTVISSLVAMLLLSWQLTIVALILLPFLIFLQIRIGRVRQAIARRTQESLSDMTSITQEALSVSGIVLSKVFNQETGETARYRLENDKQLKLQIKQQMTGQWFFGSVQIVMSVTPAIVYLSAGWLLTQNWPITAGTLVAFTTLQARISMPILSLMRVALDVQTSKALFARIFEYLDLQPAIVDHSGARSLTPGTVRGALTLDNVSFSYSPGSAPVTWALDEVSLHIEAGQFVAFVGASGAGKTTLSYLIPRLYEATCGRILLDGNNIQDLTMESLRQNIGMVTQETYLFHSTIAENLRYARPSATDSELVRAAKIANIHERILSFEDGYESVVGERGYRLSGGEKQRLAIARVVLKNPPLLILDEATSALDTTGERLVQSALEAVMAGRTTIAIAHRLSTVVSADRIFVLDHGTLAEQGSHEQLLGAGGIYARLNAVGLDRADAGNTSG</sequence>
<dbReference type="Proteomes" id="UP000655366">
    <property type="component" value="Unassembled WGS sequence"/>
</dbReference>
<keyword evidence="7 14" id="KW-0067">ATP-binding</keyword>